<keyword evidence="10" id="KW-1185">Reference proteome</keyword>
<keyword evidence="4" id="KW-0813">Transport</keyword>
<keyword evidence="5" id="KW-1005">Bacterial flagellum biogenesis</keyword>
<feature type="domain" description="Flagellar assembly protein FliH/Type III secretion system HrpE" evidence="8">
    <location>
        <begin position="74"/>
        <end position="199"/>
    </location>
</feature>
<evidence type="ECO:0000313" key="10">
    <source>
        <dbReference type="Proteomes" id="UP001595758"/>
    </source>
</evidence>
<dbReference type="InterPro" id="IPR018035">
    <property type="entry name" value="Flagellar_FliH/T3SS_HrpE"/>
</dbReference>
<dbReference type="EMBL" id="JBHSAB010000024">
    <property type="protein sequence ID" value="MFC3909486.1"/>
    <property type="molecule type" value="Genomic_DNA"/>
</dbReference>
<evidence type="ECO:0000256" key="2">
    <source>
        <dbReference type="ARBA" id="ARBA00006602"/>
    </source>
</evidence>
<reference evidence="10" key="1">
    <citation type="journal article" date="2019" name="Int. J. Syst. Evol. Microbiol.">
        <title>The Global Catalogue of Microorganisms (GCM) 10K type strain sequencing project: providing services to taxonomists for standard genome sequencing and annotation.</title>
        <authorList>
            <consortium name="The Broad Institute Genomics Platform"/>
            <consortium name="The Broad Institute Genome Sequencing Center for Infectious Disease"/>
            <person name="Wu L."/>
            <person name="Ma J."/>
        </authorList>
    </citation>
    <scope>NUCLEOTIDE SEQUENCE [LARGE SCALE GENOMIC DNA]</scope>
    <source>
        <strain evidence="10">CCUG 59858</strain>
    </source>
</reference>
<dbReference type="InterPro" id="IPR051472">
    <property type="entry name" value="T3SS_Stator/FliH"/>
</dbReference>
<evidence type="ECO:0000259" key="8">
    <source>
        <dbReference type="Pfam" id="PF02108"/>
    </source>
</evidence>
<evidence type="ECO:0000256" key="4">
    <source>
        <dbReference type="ARBA" id="ARBA00022448"/>
    </source>
</evidence>
<dbReference type="Proteomes" id="UP001595758">
    <property type="component" value="Unassembled WGS sequence"/>
</dbReference>
<name>A0ABV8CH09_9GAMM</name>
<comment type="function">
    <text evidence="1">Needed for flagellar regrowth and assembly.</text>
</comment>
<keyword evidence="7" id="KW-1006">Bacterial flagellum protein export</keyword>
<protein>
    <recommendedName>
        <fullName evidence="3">Flagellar assembly protein FliH</fullName>
    </recommendedName>
</protein>
<evidence type="ECO:0000256" key="6">
    <source>
        <dbReference type="ARBA" id="ARBA00022927"/>
    </source>
</evidence>
<accession>A0ABV8CH09</accession>
<gene>
    <name evidence="9" type="ORF">ACFORL_10440</name>
</gene>
<evidence type="ECO:0000256" key="7">
    <source>
        <dbReference type="ARBA" id="ARBA00023225"/>
    </source>
</evidence>
<sequence>MADIYKNSIISDEIIVLGSTESNPVSETDDIAGEQVAEANSEIREQAREAGYNIGFQQGYDEGLQQAEQATAVHQHQLQQLLDAIPEAIRQNREHLTGEIADIVLAVCQQYFIRQQHTRETISQQVSQALSQINQQQSIEICLHPQDLALLKQGEITLDLSRHKNVRLSADDALRLGGCVIRSEHGLFDAGIERQIERLKQLLLQIKQRGPHEELA</sequence>
<organism evidence="9 10">
    <name type="scientific">Legionella dresdenensis</name>
    <dbReference type="NCBI Taxonomy" id="450200"/>
    <lineage>
        <taxon>Bacteria</taxon>
        <taxon>Pseudomonadati</taxon>
        <taxon>Pseudomonadota</taxon>
        <taxon>Gammaproteobacteria</taxon>
        <taxon>Legionellales</taxon>
        <taxon>Legionellaceae</taxon>
        <taxon>Legionella</taxon>
    </lineage>
</organism>
<keyword evidence="6" id="KW-0653">Protein transport</keyword>
<evidence type="ECO:0000256" key="1">
    <source>
        <dbReference type="ARBA" id="ARBA00003041"/>
    </source>
</evidence>
<dbReference type="PANTHER" id="PTHR34982">
    <property type="entry name" value="YOP PROTEINS TRANSLOCATION PROTEIN L"/>
    <property type="match status" value="1"/>
</dbReference>
<dbReference type="RefSeq" id="WP_382343752.1">
    <property type="nucleotide sequence ID" value="NZ_JBHSAB010000024.1"/>
</dbReference>
<evidence type="ECO:0000256" key="3">
    <source>
        <dbReference type="ARBA" id="ARBA00016507"/>
    </source>
</evidence>
<evidence type="ECO:0000256" key="5">
    <source>
        <dbReference type="ARBA" id="ARBA00022795"/>
    </source>
</evidence>
<evidence type="ECO:0000313" key="9">
    <source>
        <dbReference type="EMBL" id="MFC3909486.1"/>
    </source>
</evidence>
<comment type="similarity">
    <text evidence="2">Belongs to the FliH family.</text>
</comment>
<proteinExistence type="inferred from homology"/>
<dbReference type="Pfam" id="PF02108">
    <property type="entry name" value="FliH"/>
    <property type="match status" value="1"/>
</dbReference>
<comment type="caution">
    <text evidence="9">The sequence shown here is derived from an EMBL/GenBank/DDBJ whole genome shotgun (WGS) entry which is preliminary data.</text>
</comment>
<dbReference type="PANTHER" id="PTHR34982:SF1">
    <property type="entry name" value="FLAGELLAR ASSEMBLY PROTEIN FLIH"/>
    <property type="match status" value="1"/>
</dbReference>